<feature type="compositionally biased region" description="Low complexity" evidence="1">
    <location>
        <begin position="214"/>
        <end position="224"/>
    </location>
</feature>
<evidence type="ECO:0000313" key="4">
    <source>
        <dbReference type="RefSeq" id="XP_033530008.1"/>
    </source>
</evidence>
<proteinExistence type="predicted"/>
<keyword evidence="3" id="KW-1185">Reference proteome</keyword>
<feature type="region of interest" description="Disordered" evidence="1">
    <location>
        <begin position="151"/>
        <end position="224"/>
    </location>
</feature>
<reference evidence="4" key="2">
    <citation type="submission" date="2020-04" db="EMBL/GenBank/DDBJ databases">
        <authorList>
            <consortium name="NCBI Genome Project"/>
        </authorList>
    </citation>
    <scope>NUCLEOTIDE SEQUENCE</scope>
    <source>
        <strain evidence="4">CBS 781.70</strain>
    </source>
</reference>
<sequence length="252" mass="25982">MCPSHCRVGPSSNLKIAHAGDRWSNTNKVDLPSQCFLHSTPTFHSYISHLPKSTSSNSLFIRLKSRTLASYCKPNTKPSVLKSTIVKMVAISKLSVVAAAMSITVPVSANDLLVANANGVGLQARHDPETVTVTVTPDSCLHCAHETSAPPTAPIASSDIPAESTSEPFPLPPSGIHSSTPSGGDYSGTISTSMTASAPSSIHHATTSTGHNESTSSVPSKTTVPAETNKAAGKVINGGVLGFVAGLVMVMA</sequence>
<dbReference type="Proteomes" id="UP000504638">
    <property type="component" value="Unplaced"/>
</dbReference>
<evidence type="ECO:0000256" key="1">
    <source>
        <dbReference type="SAM" id="MobiDB-lite"/>
    </source>
</evidence>
<reference evidence="2 4" key="1">
    <citation type="submission" date="2020-01" db="EMBL/GenBank/DDBJ databases">
        <authorList>
            <consortium name="DOE Joint Genome Institute"/>
            <person name="Haridas S."/>
            <person name="Albert R."/>
            <person name="Binder M."/>
            <person name="Bloem J."/>
            <person name="Labutti K."/>
            <person name="Salamov A."/>
            <person name="Andreopoulos B."/>
            <person name="Baker S.E."/>
            <person name="Barry K."/>
            <person name="Bills G."/>
            <person name="Bluhm B.H."/>
            <person name="Cannon C."/>
            <person name="Castanera R."/>
            <person name="Culley D.E."/>
            <person name="Daum C."/>
            <person name="Ezra D."/>
            <person name="Gonzalez J.B."/>
            <person name="Henrissat B."/>
            <person name="Kuo A."/>
            <person name="Liang C."/>
            <person name="Lipzen A."/>
            <person name="Lutzoni F."/>
            <person name="Magnuson J."/>
            <person name="Mondo S."/>
            <person name="Nolan M."/>
            <person name="Ohm R."/>
            <person name="Pangilinan J."/>
            <person name="Park H.-J."/>
            <person name="Ramirez L."/>
            <person name="Alfaro M."/>
            <person name="Sun H."/>
            <person name="Tritt A."/>
            <person name="Yoshinaga Y."/>
            <person name="Zwiers L.-H."/>
            <person name="Turgeon B.G."/>
            <person name="Goodwin S.B."/>
            <person name="Spatafora J.W."/>
            <person name="Crous P.W."/>
            <person name="Grigoriev I.V."/>
        </authorList>
    </citation>
    <scope>NUCLEOTIDE SEQUENCE</scope>
    <source>
        <strain evidence="2 4">CBS 781.70</strain>
    </source>
</reference>
<gene>
    <name evidence="2 4" type="ORF">P152DRAFT_517628</name>
</gene>
<dbReference type="RefSeq" id="XP_033530008.1">
    <property type="nucleotide sequence ID" value="XM_033683021.1"/>
</dbReference>
<feature type="compositionally biased region" description="Polar residues" evidence="1">
    <location>
        <begin position="176"/>
        <end position="213"/>
    </location>
</feature>
<protein>
    <submittedName>
        <fullName evidence="2 4">Uncharacterized protein</fullName>
    </submittedName>
</protein>
<accession>A0A6G1FRH1</accession>
<dbReference type="AlphaFoldDB" id="A0A6G1FRH1"/>
<dbReference type="GeneID" id="54423591"/>
<dbReference type="EMBL" id="ML975185">
    <property type="protein sequence ID" value="KAF1808377.1"/>
    <property type="molecule type" value="Genomic_DNA"/>
</dbReference>
<organism evidence="2">
    <name type="scientific">Eremomyces bilateralis CBS 781.70</name>
    <dbReference type="NCBI Taxonomy" id="1392243"/>
    <lineage>
        <taxon>Eukaryota</taxon>
        <taxon>Fungi</taxon>
        <taxon>Dikarya</taxon>
        <taxon>Ascomycota</taxon>
        <taxon>Pezizomycotina</taxon>
        <taxon>Dothideomycetes</taxon>
        <taxon>Dothideomycetes incertae sedis</taxon>
        <taxon>Eremomycetales</taxon>
        <taxon>Eremomycetaceae</taxon>
        <taxon>Eremomyces</taxon>
    </lineage>
</organism>
<name>A0A6G1FRH1_9PEZI</name>
<evidence type="ECO:0000313" key="2">
    <source>
        <dbReference type="EMBL" id="KAF1808377.1"/>
    </source>
</evidence>
<evidence type="ECO:0000313" key="3">
    <source>
        <dbReference type="Proteomes" id="UP000504638"/>
    </source>
</evidence>
<reference evidence="4" key="3">
    <citation type="submission" date="2025-04" db="UniProtKB">
        <authorList>
            <consortium name="RefSeq"/>
        </authorList>
    </citation>
    <scope>IDENTIFICATION</scope>
    <source>
        <strain evidence="4">CBS 781.70</strain>
    </source>
</reference>